<evidence type="ECO:0000256" key="1">
    <source>
        <dbReference type="ARBA" id="ARBA00006295"/>
    </source>
</evidence>
<dbReference type="Pfam" id="PF17762">
    <property type="entry name" value="HTH_ParB"/>
    <property type="match status" value="1"/>
</dbReference>
<feature type="compositionally biased region" description="Basic residues" evidence="2">
    <location>
        <begin position="1"/>
        <end position="11"/>
    </location>
</feature>
<dbReference type="RefSeq" id="WP_189061953.1">
    <property type="nucleotide sequence ID" value="NZ_BMMK01000057.1"/>
</dbReference>
<evidence type="ECO:0000313" key="5">
    <source>
        <dbReference type="Proteomes" id="UP000637578"/>
    </source>
</evidence>
<feature type="region of interest" description="Disordered" evidence="2">
    <location>
        <begin position="341"/>
        <end position="361"/>
    </location>
</feature>
<feature type="compositionally biased region" description="Polar residues" evidence="2">
    <location>
        <begin position="342"/>
        <end position="353"/>
    </location>
</feature>
<feature type="region of interest" description="Disordered" evidence="2">
    <location>
        <begin position="1"/>
        <end position="33"/>
    </location>
</feature>
<proteinExistence type="inferred from homology"/>
<dbReference type="InterPro" id="IPR036086">
    <property type="entry name" value="ParB/Sulfiredoxin_sf"/>
</dbReference>
<dbReference type="PANTHER" id="PTHR33375:SF7">
    <property type="entry name" value="CHROMOSOME 2-PARTITIONING PROTEIN PARB-RELATED"/>
    <property type="match status" value="1"/>
</dbReference>
<dbReference type="Proteomes" id="UP000637578">
    <property type="component" value="Unassembled WGS sequence"/>
</dbReference>
<dbReference type="SUPFAM" id="SSF110849">
    <property type="entry name" value="ParB/Sulfiredoxin"/>
    <property type="match status" value="1"/>
</dbReference>
<comment type="similarity">
    <text evidence="1">Belongs to the ParB family.</text>
</comment>
<accession>A0A8J3CLE3</accession>
<dbReference type="Pfam" id="PF02195">
    <property type="entry name" value="ParB_N"/>
    <property type="match status" value="1"/>
</dbReference>
<evidence type="ECO:0000259" key="3">
    <source>
        <dbReference type="SMART" id="SM00470"/>
    </source>
</evidence>
<sequence length="520" mass="57021">MPRVRNTKKPPKGPSVVDRTAPQAEQETRGGAEKAAELLGSLEAAQQDTTSHSVIQVAPDTIAPHPDNPPHRYQDTEQLRETADSMAEHGVLQPLVVATRAAVVADAPALADTIDAAAPYVILAGHRRWAAARLADLAKIPVIVRDDLASHAAITKVFLIENLHREGITPLEEADGYRRLREQGMTERQIAAAVGKSQSHVHKRLQLLTLPQAAKDALQVGDITITDAQHLLHKDLPKNRRERAFATARETGIAVEAAVKREIALAETEKRTAELRQRLQDEGVPEIDPREMFGADAWQHRLQPEHVEPEREAGHLAGAQIIGGSLAYYSTLPNPDIRASLDAQNQKTNTSPAPATRTEDDERDATLFQARQAHLDAGRNRNEAIRRLLTDHTQLKPTTIIDILTDGVLVGEVENGVFHYDAAVRGWLDVEVEDAPELDELIASDRRQAQRLALAVSLAALEHDASDLVYPSGRTWPRPVARHVRRLAELGYHELSEYEKDKLAASDAAAATEDDTTDAA</sequence>
<name>A0A8J3CLE3_9PSEU</name>
<dbReference type="PANTHER" id="PTHR33375">
    <property type="entry name" value="CHROMOSOME-PARTITIONING PROTEIN PARB-RELATED"/>
    <property type="match status" value="1"/>
</dbReference>
<dbReference type="InterPro" id="IPR041468">
    <property type="entry name" value="HTH_ParB/Spo0J"/>
</dbReference>
<dbReference type="NCBIfam" id="TIGR00180">
    <property type="entry name" value="parB_part"/>
    <property type="match status" value="1"/>
</dbReference>
<evidence type="ECO:0000256" key="2">
    <source>
        <dbReference type="SAM" id="MobiDB-lite"/>
    </source>
</evidence>
<dbReference type="GO" id="GO:0005694">
    <property type="term" value="C:chromosome"/>
    <property type="evidence" value="ECO:0007669"/>
    <property type="project" value="TreeGrafter"/>
</dbReference>
<comment type="caution">
    <text evidence="4">The sequence shown here is derived from an EMBL/GenBank/DDBJ whole genome shotgun (WGS) entry which is preliminary data.</text>
</comment>
<dbReference type="FunFam" id="1.10.10.2830:FF:000001">
    <property type="entry name" value="Chromosome partitioning protein ParB"/>
    <property type="match status" value="1"/>
</dbReference>
<dbReference type="AlphaFoldDB" id="A0A8J3CLE3"/>
<reference evidence="4" key="2">
    <citation type="submission" date="2020-09" db="EMBL/GenBank/DDBJ databases">
        <authorList>
            <person name="Sun Q."/>
            <person name="Zhou Y."/>
        </authorList>
    </citation>
    <scope>NUCLEOTIDE SEQUENCE</scope>
    <source>
        <strain evidence="4">CGMCC 4.5737</strain>
    </source>
</reference>
<dbReference type="Gene3D" id="3.90.1530.30">
    <property type="match status" value="1"/>
</dbReference>
<dbReference type="InterPro" id="IPR050336">
    <property type="entry name" value="Chromosome_partition/occlusion"/>
</dbReference>
<dbReference type="InterPro" id="IPR004437">
    <property type="entry name" value="ParB/RepB/Spo0J"/>
</dbReference>
<protein>
    <recommendedName>
        <fullName evidence="3">ParB-like N-terminal domain-containing protein</fullName>
    </recommendedName>
</protein>
<keyword evidence="5" id="KW-1185">Reference proteome</keyword>
<dbReference type="GO" id="GO:0003677">
    <property type="term" value="F:DNA binding"/>
    <property type="evidence" value="ECO:0007669"/>
    <property type="project" value="InterPro"/>
</dbReference>
<dbReference type="SUPFAM" id="SSF109709">
    <property type="entry name" value="KorB DNA-binding domain-like"/>
    <property type="match status" value="1"/>
</dbReference>
<organism evidence="4 5">
    <name type="scientific">Longimycelium tulufanense</name>
    <dbReference type="NCBI Taxonomy" id="907463"/>
    <lineage>
        <taxon>Bacteria</taxon>
        <taxon>Bacillati</taxon>
        <taxon>Actinomycetota</taxon>
        <taxon>Actinomycetes</taxon>
        <taxon>Pseudonocardiales</taxon>
        <taxon>Pseudonocardiaceae</taxon>
        <taxon>Longimycelium</taxon>
    </lineage>
</organism>
<dbReference type="GO" id="GO:0007059">
    <property type="term" value="P:chromosome segregation"/>
    <property type="evidence" value="ECO:0007669"/>
    <property type="project" value="TreeGrafter"/>
</dbReference>
<reference evidence="4" key="1">
    <citation type="journal article" date="2014" name="Int. J. Syst. Evol. Microbiol.">
        <title>Complete genome sequence of Corynebacterium casei LMG S-19264T (=DSM 44701T), isolated from a smear-ripened cheese.</title>
        <authorList>
            <consortium name="US DOE Joint Genome Institute (JGI-PGF)"/>
            <person name="Walter F."/>
            <person name="Albersmeier A."/>
            <person name="Kalinowski J."/>
            <person name="Ruckert C."/>
        </authorList>
    </citation>
    <scope>NUCLEOTIDE SEQUENCE</scope>
    <source>
        <strain evidence="4">CGMCC 4.5737</strain>
    </source>
</reference>
<dbReference type="EMBL" id="BMMK01000057">
    <property type="protein sequence ID" value="GGM82748.1"/>
    <property type="molecule type" value="Genomic_DNA"/>
</dbReference>
<dbReference type="Gene3D" id="1.10.10.2830">
    <property type="match status" value="1"/>
</dbReference>
<evidence type="ECO:0000313" key="4">
    <source>
        <dbReference type="EMBL" id="GGM82748.1"/>
    </source>
</evidence>
<gene>
    <name evidence="4" type="ORF">GCM10012275_61590</name>
</gene>
<feature type="domain" description="ParB-like N-terminal" evidence="3">
    <location>
        <begin position="55"/>
        <end position="163"/>
    </location>
</feature>
<dbReference type="SMART" id="SM00470">
    <property type="entry name" value="ParB"/>
    <property type="match status" value="1"/>
</dbReference>
<dbReference type="InterPro" id="IPR003115">
    <property type="entry name" value="ParB_N"/>
</dbReference>